<evidence type="ECO:0000259" key="1">
    <source>
        <dbReference type="PROSITE" id="PS51379"/>
    </source>
</evidence>
<feature type="domain" description="4Fe-4S ferredoxin-type" evidence="1">
    <location>
        <begin position="46"/>
        <end position="73"/>
    </location>
</feature>
<organism evidence="2 3">
    <name type="scientific">Candidatus Solincola sediminis</name>
    <dbReference type="NCBI Taxonomy" id="1797199"/>
    <lineage>
        <taxon>Bacteria</taxon>
        <taxon>Bacillati</taxon>
        <taxon>Actinomycetota</taxon>
        <taxon>Candidatus Geothermincolia</taxon>
        <taxon>Candidatus Geothermincolales</taxon>
        <taxon>Candidatus Geothermincolaceae</taxon>
        <taxon>Candidatus Solincola</taxon>
    </lineage>
</organism>
<dbReference type="SUPFAM" id="SSF54862">
    <property type="entry name" value="4Fe-4S ferredoxins"/>
    <property type="match status" value="1"/>
</dbReference>
<dbReference type="STRING" id="1797197.A2Y75_12460"/>
<dbReference type="Pfam" id="PF00037">
    <property type="entry name" value="Fer4"/>
    <property type="match status" value="1"/>
</dbReference>
<accession>A0A1F2WMD7</accession>
<dbReference type="InterPro" id="IPR017896">
    <property type="entry name" value="4Fe4S_Fe-S-bd"/>
</dbReference>
<name>A0A1F2WMD7_9ACTN</name>
<gene>
    <name evidence="2" type="ORF">A2Y75_12460</name>
</gene>
<dbReference type="PROSITE" id="PS51379">
    <property type="entry name" value="4FE4S_FER_2"/>
    <property type="match status" value="1"/>
</dbReference>
<dbReference type="Gene3D" id="3.30.70.20">
    <property type="match status" value="1"/>
</dbReference>
<dbReference type="AlphaFoldDB" id="A0A1F2WMD7"/>
<comment type="caution">
    <text evidence="2">The sequence shown here is derived from an EMBL/GenBank/DDBJ whole genome shotgun (WGS) entry which is preliminary data.</text>
</comment>
<evidence type="ECO:0000313" key="3">
    <source>
        <dbReference type="Proteomes" id="UP000177876"/>
    </source>
</evidence>
<sequence>MRSRMPWIDRDKCDISETCEGCRAARTCKHNAFMVISDSNGSGEACKVGIDFEKCRLCGDCSHACDHGAVKMI</sequence>
<protein>
    <recommendedName>
        <fullName evidence="1">4Fe-4S ferredoxin-type domain-containing protein</fullName>
    </recommendedName>
</protein>
<proteinExistence type="predicted"/>
<dbReference type="EMBL" id="MELK01000028">
    <property type="protein sequence ID" value="OFW58030.1"/>
    <property type="molecule type" value="Genomic_DNA"/>
</dbReference>
<dbReference type="Proteomes" id="UP000177876">
    <property type="component" value="Unassembled WGS sequence"/>
</dbReference>
<reference evidence="2 3" key="1">
    <citation type="journal article" date="2016" name="Nat. Commun.">
        <title>Thousands of microbial genomes shed light on interconnected biogeochemical processes in an aquifer system.</title>
        <authorList>
            <person name="Anantharaman K."/>
            <person name="Brown C.T."/>
            <person name="Hug L.A."/>
            <person name="Sharon I."/>
            <person name="Castelle C.J."/>
            <person name="Probst A.J."/>
            <person name="Thomas B.C."/>
            <person name="Singh A."/>
            <person name="Wilkins M.J."/>
            <person name="Karaoz U."/>
            <person name="Brodie E.L."/>
            <person name="Williams K.H."/>
            <person name="Hubbard S.S."/>
            <person name="Banfield J.F."/>
        </authorList>
    </citation>
    <scope>NUCLEOTIDE SEQUENCE [LARGE SCALE GENOMIC DNA]</scope>
</reference>
<evidence type="ECO:0000313" key="2">
    <source>
        <dbReference type="EMBL" id="OFW58030.1"/>
    </source>
</evidence>